<sequence length="39" mass="4530">MFSMEVKKYDVTEKTRFPDGNDFSRRASDAYVVGVLIKE</sequence>
<dbReference type="STRING" id="1427518.XSR1_410010"/>
<proteinExistence type="predicted"/>
<comment type="caution">
    <text evidence="1">The sequence shown here is derived from an EMBL/GenBank/DDBJ whole genome shotgun (WGS) entry which is preliminary data.</text>
</comment>
<accession>W1J0F6</accession>
<evidence type="ECO:0000313" key="2">
    <source>
        <dbReference type="Proteomes" id="UP000019202"/>
    </source>
</evidence>
<gene>
    <name evidence="1" type="ORF">XSR1_410010</name>
</gene>
<reference evidence="1" key="1">
    <citation type="submission" date="2013-11" db="EMBL/GenBank/DDBJ databases">
        <title>Draft genome sequence and annotation of the entomopathogenic bacteria, Xenorhabdus cabanillasi strain JM26 and Xenorhabdus szentirmai strain DSM 16338.</title>
        <authorList>
            <person name="Gualtieri M."/>
            <person name="Ogier J.C."/>
            <person name="Pages S."/>
            <person name="Givaudan A."/>
            <person name="Gaudriault S."/>
        </authorList>
    </citation>
    <scope>NUCLEOTIDE SEQUENCE [LARGE SCALE GENOMIC DNA]</scope>
    <source>
        <strain evidence="1">DSM 16338</strain>
    </source>
</reference>
<protein>
    <submittedName>
        <fullName evidence="1">Uncharacterized protein</fullName>
    </submittedName>
</protein>
<organism evidence="1 2">
    <name type="scientific">Xenorhabdus szentirmaii DSM 16338</name>
    <dbReference type="NCBI Taxonomy" id="1427518"/>
    <lineage>
        <taxon>Bacteria</taxon>
        <taxon>Pseudomonadati</taxon>
        <taxon>Pseudomonadota</taxon>
        <taxon>Gammaproteobacteria</taxon>
        <taxon>Enterobacterales</taxon>
        <taxon>Morganellaceae</taxon>
        <taxon>Xenorhabdus</taxon>
    </lineage>
</organism>
<dbReference type="AlphaFoldDB" id="W1J0F6"/>
<evidence type="ECO:0000313" key="1">
    <source>
        <dbReference type="EMBL" id="CDL84204.1"/>
    </source>
</evidence>
<dbReference type="Proteomes" id="UP000019202">
    <property type="component" value="Unassembled WGS sequence"/>
</dbReference>
<keyword evidence="2" id="KW-1185">Reference proteome</keyword>
<dbReference type="EMBL" id="CBXF010000101">
    <property type="protein sequence ID" value="CDL84204.1"/>
    <property type="molecule type" value="Genomic_DNA"/>
</dbReference>
<name>W1J0F6_9GAMM</name>